<keyword evidence="3" id="KW-0812">Transmembrane</keyword>
<name>A0ABV2AM63_9EUKA</name>
<reference evidence="5 6" key="1">
    <citation type="journal article" date="2024" name="BMC Biol.">
        <title>Comparative genomics of Ascetosporea gives new insight into the evolutionary basis for animal parasitism in Rhizaria.</title>
        <authorList>
            <person name="Hiltunen Thoren M."/>
            <person name="Onut-Brannstrom I."/>
            <person name="Alfjorden A."/>
            <person name="Peckova H."/>
            <person name="Swords F."/>
            <person name="Hooper C."/>
            <person name="Holzer A.S."/>
            <person name="Bass D."/>
            <person name="Burki F."/>
        </authorList>
    </citation>
    <scope>NUCLEOTIDE SEQUENCE [LARGE SCALE GENOMIC DNA]</scope>
    <source>
        <strain evidence="5">20-A016</strain>
    </source>
</reference>
<keyword evidence="1" id="KW-0175">Coiled coil</keyword>
<dbReference type="EMBL" id="JBDODL010000850">
    <property type="protein sequence ID" value="MES1920764.1"/>
    <property type="molecule type" value="Genomic_DNA"/>
</dbReference>
<comment type="caution">
    <text evidence="5">The sequence shown here is derived from an EMBL/GenBank/DDBJ whole genome shotgun (WGS) entry which is preliminary data.</text>
</comment>
<evidence type="ECO:0000256" key="4">
    <source>
        <dbReference type="SAM" id="SignalP"/>
    </source>
</evidence>
<feature type="coiled-coil region" evidence="1">
    <location>
        <begin position="183"/>
        <end position="210"/>
    </location>
</feature>
<proteinExistence type="predicted"/>
<feature type="transmembrane region" description="Helical" evidence="3">
    <location>
        <begin position="585"/>
        <end position="604"/>
    </location>
</feature>
<sequence>MSSYVVLLVCMAFTMVCAKVDNDRFLGNVGVYLEDSGTIVFSKAYWHHTFVIELPKVDDIKSFFFLCHSWEKRLLCARQEIHPMQSFIKQLDTDMVNSIKELTTFVSRNLQSFSGSRRKPRSAIFSFIGSLSKSLFGTATVEDLERVAHRVNSMIQQDINLTNAINVERKNFESFMQLENVRYESMKNIINDTRKNLKGLTNRLGSLQKEFLDAQRMMAASFVVQNISYSFQQHIADIRHAITLLTRGYLSNLLISDQQLQSGLRKIAANAESTHLEYLQHADVAYHRRHGSYIARVHRETGNIWVTLKVAVGPRTQDRLFRVHSFAVPIGKNPRHGTIITRLPEYIIDRQFEDQHAYAAIKSDLLSTHCKRMGRFHHDCEGMLGWDKRPQSCIAGILKDDIRIIGKYCTHRFLGNEFTTATPLKVLAENNILVVNRKTLRIQCGRKMTDIRGCVHCRIKIPCNCRIVDGDSVIDAGSSLECNNVDQSIMEYSHLFNLLVSKDYDAIIAKASQDWSNGMEHLNVLPNAEFHDDKYEELLSVDKEDELHARQVRDRVKEDEEVFSKLADAILTGAIVLPDDWSSPFSILLLISIALIGISIPLVVKGYIGMYRRISQYVKEHEEDISTTNAEESDNRSETDNMSETCVKNYSGYRS</sequence>
<keyword evidence="3" id="KW-1133">Transmembrane helix</keyword>
<evidence type="ECO:0000256" key="3">
    <source>
        <dbReference type="SAM" id="Phobius"/>
    </source>
</evidence>
<accession>A0ABV2AM63</accession>
<evidence type="ECO:0008006" key="7">
    <source>
        <dbReference type="Google" id="ProtNLM"/>
    </source>
</evidence>
<feature type="chain" id="PRO_5047418570" description="Envelope protein" evidence="4">
    <location>
        <begin position="19"/>
        <end position="655"/>
    </location>
</feature>
<dbReference type="Proteomes" id="UP001439008">
    <property type="component" value="Unassembled WGS sequence"/>
</dbReference>
<gene>
    <name evidence="5" type="ORF">MHBO_002403</name>
</gene>
<feature type="compositionally biased region" description="Polar residues" evidence="2">
    <location>
        <begin position="640"/>
        <end position="655"/>
    </location>
</feature>
<feature type="region of interest" description="Disordered" evidence="2">
    <location>
        <begin position="622"/>
        <end position="655"/>
    </location>
</feature>
<keyword evidence="6" id="KW-1185">Reference proteome</keyword>
<evidence type="ECO:0000256" key="2">
    <source>
        <dbReference type="SAM" id="MobiDB-lite"/>
    </source>
</evidence>
<evidence type="ECO:0000256" key="1">
    <source>
        <dbReference type="SAM" id="Coils"/>
    </source>
</evidence>
<keyword evidence="3" id="KW-0472">Membrane</keyword>
<evidence type="ECO:0000313" key="5">
    <source>
        <dbReference type="EMBL" id="MES1920764.1"/>
    </source>
</evidence>
<protein>
    <recommendedName>
        <fullName evidence="7">Envelope protein</fullName>
    </recommendedName>
</protein>
<evidence type="ECO:0000313" key="6">
    <source>
        <dbReference type="Proteomes" id="UP001439008"/>
    </source>
</evidence>
<organism evidence="5 6">
    <name type="scientific">Bonamia ostreae</name>
    <dbReference type="NCBI Taxonomy" id="126728"/>
    <lineage>
        <taxon>Eukaryota</taxon>
        <taxon>Sar</taxon>
        <taxon>Rhizaria</taxon>
        <taxon>Endomyxa</taxon>
        <taxon>Ascetosporea</taxon>
        <taxon>Haplosporida</taxon>
        <taxon>Bonamia</taxon>
    </lineage>
</organism>
<feature type="signal peptide" evidence="4">
    <location>
        <begin position="1"/>
        <end position="18"/>
    </location>
</feature>
<keyword evidence="4" id="KW-0732">Signal</keyword>